<dbReference type="Gene3D" id="3.40.50.720">
    <property type="entry name" value="NAD(P)-binding Rossmann-like Domain"/>
    <property type="match status" value="1"/>
</dbReference>
<protein>
    <submittedName>
        <fullName evidence="1">Uncharacterized protein</fullName>
    </submittedName>
</protein>
<evidence type="ECO:0000313" key="1">
    <source>
        <dbReference type="EMBL" id="CAE8631115.1"/>
    </source>
</evidence>
<accession>A0A813H0C1</accession>
<dbReference type="AlphaFoldDB" id="A0A813H0C1"/>
<dbReference type="EMBL" id="CAJNNV010030040">
    <property type="protein sequence ID" value="CAE8631115.1"/>
    <property type="molecule type" value="Genomic_DNA"/>
</dbReference>
<dbReference type="PRINTS" id="PR00081">
    <property type="entry name" value="GDHRDH"/>
</dbReference>
<proteinExistence type="predicted"/>
<dbReference type="Pfam" id="PF00106">
    <property type="entry name" value="adh_short"/>
    <property type="match status" value="1"/>
</dbReference>
<organism evidence="1 2">
    <name type="scientific">Polarella glacialis</name>
    <name type="common">Dinoflagellate</name>
    <dbReference type="NCBI Taxonomy" id="89957"/>
    <lineage>
        <taxon>Eukaryota</taxon>
        <taxon>Sar</taxon>
        <taxon>Alveolata</taxon>
        <taxon>Dinophyceae</taxon>
        <taxon>Suessiales</taxon>
        <taxon>Suessiaceae</taxon>
        <taxon>Polarella</taxon>
    </lineage>
</organism>
<evidence type="ECO:0000313" key="2">
    <source>
        <dbReference type="Proteomes" id="UP000654075"/>
    </source>
</evidence>
<dbReference type="InterPro" id="IPR036291">
    <property type="entry name" value="NAD(P)-bd_dom_sf"/>
</dbReference>
<comment type="caution">
    <text evidence="1">The sequence shown here is derived from an EMBL/GenBank/DDBJ whole genome shotgun (WGS) entry which is preliminary data.</text>
</comment>
<keyword evidence="2" id="KW-1185">Reference proteome</keyword>
<dbReference type="PANTHER" id="PTHR44147:SF2">
    <property type="entry name" value="DEHYDROGENASE_REDUCTASE SDR FAMILY MEMBER 1"/>
    <property type="match status" value="1"/>
</dbReference>
<reference evidence="1" key="1">
    <citation type="submission" date="2021-02" db="EMBL/GenBank/DDBJ databases">
        <authorList>
            <person name="Dougan E. K."/>
            <person name="Rhodes N."/>
            <person name="Thang M."/>
            <person name="Chan C."/>
        </authorList>
    </citation>
    <scope>NUCLEOTIDE SEQUENCE</scope>
</reference>
<dbReference type="Proteomes" id="UP000654075">
    <property type="component" value="Unassembled WGS sequence"/>
</dbReference>
<dbReference type="PANTHER" id="PTHR44147">
    <property type="entry name" value="DEHYDROGENASE/REDUCTASE SDR FAMILY MEMBER 1"/>
    <property type="match status" value="1"/>
</dbReference>
<dbReference type="SUPFAM" id="SSF51735">
    <property type="entry name" value="NAD(P)-binding Rossmann-fold domains"/>
    <property type="match status" value="1"/>
</dbReference>
<sequence length="236" mass="25559">MGSVDETAAQMQKMGGTAVATHIDHAQESQNAALAKLISQTHGRLDICVNNAFYIPKPDMMFFNTPIWNQPMRFLNEQTAVGGLNHAANTLTFLPCLRRGKGVVINISSWGSQQNIGVFPASYLCNKAAFDRTSAALSEKLRSHGVYVMTLWPGSVKSERAVVGAKRSGARLTDLESTRFTGRAVVELGALQPELLRVYSAKHRTVSAADIQAWDVDGYLHQGGLHSFSTGGRSPA</sequence>
<dbReference type="InterPro" id="IPR002347">
    <property type="entry name" value="SDR_fam"/>
</dbReference>
<name>A0A813H0C1_POLGL</name>
<dbReference type="OrthoDB" id="1933717at2759"/>
<gene>
    <name evidence="1" type="ORF">PGLA1383_LOCUS47254</name>
</gene>